<gene>
    <name evidence="2" type="ORF">H8S75_31775</name>
</gene>
<name>A0ABR7HH14_9FIRM</name>
<dbReference type="EMBL" id="JACOPB010000038">
    <property type="protein sequence ID" value="MBC5712483.1"/>
    <property type="molecule type" value="Genomic_DNA"/>
</dbReference>
<dbReference type="Proteomes" id="UP000634672">
    <property type="component" value="Unassembled WGS sequence"/>
</dbReference>
<sequence length="88" mass="10249">MGGGDMTPFRMQVLMDVAARVVKLMVTGVWHLSFEEMDMVLALVRHGIDESNERNRKGDCEDVLKNRRIEEDHEGQFEEARPDRRECE</sequence>
<evidence type="ECO:0000313" key="3">
    <source>
        <dbReference type="Proteomes" id="UP000634672"/>
    </source>
</evidence>
<organism evidence="2 3">
    <name type="scientific">Hungatella hominis</name>
    <dbReference type="NCBI Taxonomy" id="2763050"/>
    <lineage>
        <taxon>Bacteria</taxon>
        <taxon>Bacillati</taxon>
        <taxon>Bacillota</taxon>
        <taxon>Clostridia</taxon>
        <taxon>Lachnospirales</taxon>
        <taxon>Lachnospiraceae</taxon>
        <taxon>Hungatella</taxon>
    </lineage>
</organism>
<reference evidence="2 3" key="1">
    <citation type="submission" date="2020-08" db="EMBL/GenBank/DDBJ databases">
        <title>Genome public.</title>
        <authorList>
            <person name="Liu C."/>
            <person name="Sun Q."/>
        </authorList>
    </citation>
    <scope>NUCLEOTIDE SEQUENCE [LARGE SCALE GENOMIC DNA]</scope>
    <source>
        <strain evidence="2 3">NSJ-66</strain>
    </source>
</reference>
<comment type="caution">
    <text evidence="2">The sequence shown here is derived from an EMBL/GenBank/DDBJ whole genome shotgun (WGS) entry which is preliminary data.</text>
</comment>
<feature type="region of interest" description="Disordered" evidence="1">
    <location>
        <begin position="51"/>
        <end position="88"/>
    </location>
</feature>
<evidence type="ECO:0000313" key="2">
    <source>
        <dbReference type="EMBL" id="MBC5712483.1"/>
    </source>
</evidence>
<keyword evidence="3" id="KW-1185">Reference proteome</keyword>
<proteinExistence type="predicted"/>
<evidence type="ECO:0000256" key="1">
    <source>
        <dbReference type="SAM" id="MobiDB-lite"/>
    </source>
</evidence>
<accession>A0ABR7HH14</accession>
<protein>
    <submittedName>
        <fullName evidence="2">Uncharacterized protein</fullName>
    </submittedName>
</protein>